<accession>A0A420J2I5</accession>
<protein>
    <submittedName>
        <fullName evidence="1">Uncharacterized protein</fullName>
    </submittedName>
</protein>
<dbReference type="EMBL" id="MCBS01018790">
    <property type="protein sequence ID" value="RKF80981.1"/>
    <property type="molecule type" value="Genomic_DNA"/>
</dbReference>
<dbReference type="Proteomes" id="UP000285326">
    <property type="component" value="Unassembled WGS sequence"/>
</dbReference>
<gene>
    <name evidence="1" type="ORF">GcM1_187004</name>
</gene>
<proteinExistence type="predicted"/>
<comment type="caution">
    <text evidence="1">The sequence shown here is derived from an EMBL/GenBank/DDBJ whole genome shotgun (WGS) entry which is preliminary data.</text>
</comment>
<evidence type="ECO:0000313" key="1">
    <source>
        <dbReference type="EMBL" id="RKF80981.1"/>
    </source>
</evidence>
<organism evidence="1 2">
    <name type="scientific">Golovinomyces cichoracearum</name>
    <dbReference type="NCBI Taxonomy" id="62708"/>
    <lineage>
        <taxon>Eukaryota</taxon>
        <taxon>Fungi</taxon>
        <taxon>Dikarya</taxon>
        <taxon>Ascomycota</taxon>
        <taxon>Pezizomycotina</taxon>
        <taxon>Leotiomycetes</taxon>
        <taxon>Erysiphales</taxon>
        <taxon>Erysiphaceae</taxon>
        <taxon>Golovinomyces</taxon>
    </lineage>
</organism>
<name>A0A420J2I5_9PEZI</name>
<evidence type="ECO:0000313" key="2">
    <source>
        <dbReference type="Proteomes" id="UP000285326"/>
    </source>
</evidence>
<reference evidence="1 2" key="1">
    <citation type="journal article" date="2018" name="BMC Genomics">
        <title>Comparative genome analyses reveal sequence features reflecting distinct modes of host-adaptation between dicot and monocot powdery mildew.</title>
        <authorList>
            <person name="Wu Y."/>
            <person name="Ma X."/>
            <person name="Pan Z."/>
            <person name="Kale S.D."/>
            <person name="Song Y."/>
            <person name="King H."/>
            <person name="Zhang Q."/>
            <person name="Presley C."/>
            <person name="Deng X."/>
            <person name="Wei C.I."/>
            <person name="Xiao S."/>
        </authorList>
    </citation>
    <scope>NUCLEOTIDE SEQUENCE [LARGE SCALE GENOMIC DNA]</scope>
    <source>
        <strain evidence="1">UMSG1</strain>
    </source>
</reference>
<sequence>MSYTHRPKTRVQKFTSMYEYCSISGDRIHHGHRIAKEQKANGQSQNLSNTCPVPSISPWIFHASYIGLNR</sequence>
<dbReference type="AlphaFoldDB" id="A0A420J2I5"/>